<evidence type="ECO:0000256" key="1">
    <source>
        <dbReference type="SAM" id="SignalP"/>
    </source>
</evidence>
<sequence length="154" mass="16516">MVKNMMSAFAVLLVAATTVVAADAVEQVKLDDVQCVIASRDAQESKSADYKEGKVYFCCGGCAGKFAKTPEKFSVQANRQLVQTKQYEQKGCPFSGGEVNPETTLTVAGAKVAFCCNGCKGKVEGTEKDKQAELVFNDKAFSKGFEKKAKKSDS</sequence>
<accession>A0ABS8NHP9</accession>
<comment type="caution">
    <text evidence="2">The sequence shown here is derived from an EMBL/GenBank/DDBJ whole genome shotgun (WGS) entry which is preliminary data.</text>
</comment>
<feature type="signal peptide" evidence="1">
    <location>
        <begin position="1"/>
        <end position="21"/>
    </location>
</feature>
<protein>
    <recommendedName>
        <fullName evidence="4">YHS domain protein</fullName>
    </recommendedName>
</protein>
<dbReference type="RefSeq" id="WP_230274042.1">
    <property type="nucleotide sequence ID" value="NZ_JAJKFW010000023.1"/>
</dbReference>
<dbReference type="InterPro" id="IPR012348">
    <property type="entry name" value="RNR-like"/>
</dbReference>
<gene>
    <name evidence="2" type="ORF">LOC71_12500</name>
</gene>
<proteinExistence type="predicted"/>
<reference evidence="2" key="1">
    <citation type="submission" date="2021-11" db="EMBL/GenBank/DDBJ databases">
        <title>Genome sequence.</title>
        <authorList>
            <person name="Sun Q."/>
        </authorList>
    </citation>
    <scope>NUCLEOTIDE SEQUENCE</scope>
    <source>
        <strain evidence="2">JC740</strain>
    </source>
</reference>
<organism evidence="2 3">
    <name type="scientific">Rhodopirellula halodulae</name>
    <dbReference type="NCBI Taxonomy" id="2894198"/>
    <lineage>
        <taxon>Bacteria</taxon>
        <taxon>Pseudomonadati</taxon>
        <taxon>Planctomycetota</taxon>
        <taxon>Planctomycetia</taxon>
        <taxon>Pirellulales</taxon>
        <taxon>Pirellulaceae</taxon>
        <taxon>Rhodopirellula</taxon>
    </lineage>
</organism>
<dbReference type="Proteomes" id="UP001430306">
    <property type="component" value="Unassembled WGS sequence"/>
</dbReference>
<keyword evidence="3" id="KW-1185">Reference proteome</keyword>
<evidence type="ECO:0000313" key="2">
    <source>
        <dbReference type="EMBL" id="MCC9643098.1"/>
    </source>
</evidence>
<name>A0ABS8NHP9_9BACT</name>
<dbReference type="Gene3D" id="1.10.620.20">
    <property type="entry name" value="Ribonucleotide Reductase, subunit A"/>
    <property type="match status" value="1"/>
</dbReference>
<dbReference type="EMBL" id="JAJKFW010000023">
    <property type="protein sequence ID" value="MCC9643098.1"/>
    <property type="molecule type" value="Genomic_DNA"/>
</dbReference>
<evidence type="ECO:0008006" key="4">
    <source>
        <dbReference type="Google" id="ProtNLM"/>
    </source>
</evidence>
<keyword evidence="1" id="KW-0732">Signal</keyword>
<evidence type="ECO:0000313" key="3">
    <source>
        <dbReference type="Proteomes" id="UP001430306"/>
    </source>
</evidence>
<feature type="chain" id="PRO_5047488853" description="YHS domain protein" evidence="1">
    <location>
        <begin position="22"/>
        <end position="154"/>
    </location>
</feature>